<feature type="region of interest" description="Disordered" evidence="2">
    <location>
        <begin position="239"/>
        <end position="272"/>
    </location>
</feature>
<comment type="similarity">
    <text evidence="1">Belongs to the TRAFAC class TrmE-Era-EngA-EngB-Septin-like GTPase superfamily. Septin GTPase family.</text>
</comment>
<sequence>MRPTPLPRSSRPSHRQHRDDFDNKSQLTPIAPLECFVTAESNLECSHDQIEQPNSIMRFHPHKQNVYSTVSATNVRTRSRQSQPTTPSSQSVEQDLSRPSTPVFSRSCCPGSINSIPSSPGDMSSITLSEDPQSLSASFSELPPSQSPAFTNSPDPAKGLIPQLVMPTLIVPQRRPFSETGLSLGKLKVLVTGQTGQLQSHIFELPERQLISGPGIGKTSLIPAIAQASVDIVHMDRVNAAPNNTPSSTYASTRPRPRWRTDARHDASLRQRSSVPDDVLDRNICFVDCPAPSSDNTTLAPAVEYVESQLAQLCHKTIDYLDLSTLLSSGTEPNVDVVLYMLPSTGPSHNDLKCMRGLQGATNIIPLLAQADALSNDEVISAKDRISQDLKAADIDFFSFTKSEPVPEFPHIYAVSSAAQQDYEVINASILMSSDYLPPLASTDLGHLVAEILSVDGSAWLRHAAASKAINWIQQQRCQRTLPHSVLTCKQPYSHSQVTPVHLIRCSVHRSQWSRPEMSSWAEALRQSLAIERFNLSRQHVLLDVPTVQMPLIRTKYRRSRFRSHHRSASVSISSHQDPLGLLEFVNRLQTSGKLTLELLSSFGALSCLAALIIQPELVHP</sequence>
<comment type="caution">
    <text evidence="4">The sequence shown here is derived from an EMBL/GenBank/DDBJ whole genome shotgun (WGS) entry which is preliminary data.</text>
</comment>
<dbReference type="EMBL" id="JASWJB010000010">
    <property type="protein sequence ID" value="KAK2612959.1"/>
    <property type="molecule type" value="Genomic_DNA"/>
</dbReference>
<dbReference type="InterPro" id="IPR027417">
    <property type="entry name" value="P-loop_NTPase"/>
</dbReference>
<feature type="domain" description="Septin-type G" evidence="3">
    <location>
        <begin position="264"/>
        <end position="404"/>
    </location>
</feature>
<evidence type="ECO:0000259" key="3">
    <source>
        <dbReference type="Pfam" id="PF00735"/>
    </source>
</evidence>
<keyword evidence="1" id="KW-0342">GTP-binding</keyword>
<accession>A0AAJ0G2C9</accession>
<feature type="compositionally biased region" description="Polar residues" evidence="2">
    <location>
        <begin position="122"/>
        <end position="153"/>
    </location>
</feature>
<feature type="compositionally biased region" description="Polar residues" evidence="2">
    <location>
        <begin position="92"/>
        <end position="104"/>
    </location>
</feature>
<dbReference type="Pfam" id="PF00735">
    <property type="entry name" value="Septin"/>
    <property type="match status" value="1"/>
</dbReference>
<organism evidence="4 5">
    <name type="scientific">Conoideocrella luteorostrata</name>
    <dbReference type="NCBI Taxonomy" id="1105319"/>
    <lineage>
        <taxon>Eukaryota</taxon>
        <taxon>Fungi</taxon>
        <taxon>Dikarya</taxon>
        <taxon>Ascomycota</taxon>
        <taxon>Pezizomycotina</taxon>
        <taxon>Sordariomycetes</taxon>
        <taxon>Hypocreomycetidae</taxon>
        <taxon>Hypocreales</taxon>
        <taxon>Clavicipitaceae</taxon>
        <taxon>Conoideocrella</taxon>
    </lineage>
</organism>
<dbReference type="Proteomes" id="UP001251528">
    <property type="component" value="Unassembled WGS sequence"/>
</dbReference>
<feature type="compositionally biased region" description="Low complexity" evidence="2">
    <location>
        <begin position="80"/>
        <end position="91"/>
    </location>
</feature>
<proteinExistence type="inferred from homology"/>
<dbReference type="AlphaFoldDB" id="A0AAJ0G2C9"/>
<dbReference type="GO" id="GO:0005525">
    <property type="term" value="F:GTP binding"/>
    <property type="evidence" value="ECO:0007669"/>
    <property type="project" value="UniProtKB-KW"/>
</dbReference>
<evidence type="ECO:0000313" key="5">
    <source>
        <dbReference type="Proteomes" id="UP001251528"/>
    </source>
</evidence>
<feature type="region of interest" description="Disordered" evidence="2">
    <location>
        <begin position="1"/>
        <end position="26"/>
    </location>
</feature>
<evidence type="ECO:0000256" key="1">
    <source>
        <dbReference type="RuleBase" id="RU004560"/>
    </source>
</evidence>
<dbReference type="PANTHER" id="PTHR18884">
    <property type="entry name" value="SEPTIN"/>
    <property type="match status" value="1"/>
</dbReference>
<name>A0AAJ0G2C9_9HYPO</name>
<evidence type="ECO:0000313" key="4">
    <source>
        <dbReference type="EMBL" id="KAK2612959.1"/>
    </source>
</evidence>
<dbReference type="InterPro" id="IPR030379">
    <property type="entry name" value="G_SEPTIN_dom"/>
</dbReference>
<dbReference type="Gene3D" id="3.40.50.300">
    <property type="entry name" value="P-loop containing nucleotide triphosphate hydrolases"/>
    <property type="match status" value="1"/>
</dbReference>
<feature type="compositionally biased region" description="Polar residues" evidence="2">
    <location>
        <begin position="241"/>
        <end position="252"/>
    </location>
</feature>
<reference evidence="4" key="1">
    <citation type="submission" date="2023-06" db="EMBL/GenBank/DDBJ databases">
        <title>Conoideocrella luteorostrata (Hypocreales: Clavicipitaceae), a potential biocontrol fungus for elongate hemlock scale in United States Christmas tree production areas.</title>
        <authorList>
            <person name="Barrett H."/>
            <person name="Lovett B."/>
            <person name="Macias A.M."/>
            <person name="Stajich J.E."/>
            <person name="Kasson M.T."/>
        </authorList>
    </citation>
    <scope>NUCLEOTIDE SEQUENCE</scope>
    <source>
        <strain evidence="4">ARSEF 14590</strain>
    </source>
</reference>
<evidence type="ECO:0000256" key="2">
    <source>
        <dbReference type="SAM" id="MobiDB-lite"/>
    </source>
</evidence>
<gene>
    <name evidence="4" type="ORF">QQS21_001070</name>
</gene>
<feature type="compositionally biased region" description="Low complexity" evidence="2">
    <location>
        <begin position="107"/>
        <end position="121"/>
    </location>
</feature>
<keyword evidence="5" id="KW-1185">Reference proteome</keyword>
<keyword evidence="1" id="KW-0547">Nucleotide-binding</keyword>
<feature type="region of interest" description="Disordered" evidence="2">
    <location>
        <begin position="72"/>
        <end position="153"/>
    </location>
</feature>
<protein>
    <recommendedName>
        <fullName evidence="3">Septin-type G domain-containing protein</fullName>
    </recommendedName>
</protein>
<feature type="compositionally biased region" description="Basic and acidic residues" evidence="2">
    <location>
        <begin position="259"/>
        <end position="269"/>
    </location>
</feature>